<evidence type="ECO:0000313" key="4">
    <source>
        <dbReference type="Proteomes" id="UP000008363"/>
    </source>
</evidence>
<gene>
    <name evidence="3" type="ORF">GORHZ_127_00315</name>
</gene>
<dbReference type="eggNOG" id="COG1922">
    <property type="taxonomic scope" value="Bacteria"/>
</dbReference>
<dbReference type="NCBIfam" id="TIGR00696">
    <property type="entry name" value="wecG_tagA_cpsF"/>
    <property type="match status" value="1"/>
</dbReference>
<dbReference type="AlphaFoldDB" id="K6VWT1"/>
<reference evidence="3 4" key="1">
    <citation type="submission" date="2012-08" db="EMBL/GenBank/DDBJ databases">
        <title>Whole genome shotgun sequence of Gordonia rhizosphera NBRC 16068.</title>
        <authorList>
            <person name="Takarada H."/>
            <person name="Isaki S."/>
            <person name="Hosoyama A."/>
            <person name="Tsuchikane K."/>
            <person name="Katsumata H."/>
            <person name="Baba S."/>
            <person name="Ohji S."/>
            <person name="Yamazaki S."/>
            <person name="Fujita N."/>
        </authorList>
    </citation>
    <scope>NUCLEOTIDE SEQUENCE [LARGE SCALE GENOMIC DNA]</scope>
    <source>
        <strain evidence="3 4">NBRC 16068</strain>
    </source>
</reference>
<dbReference type="PANTHER" id="PTHR34136:SF1">
    <property type="entry name" value="UDP-N-ACETYL-D-MANNOSAMINURONIC ACID TRANSFERASE"/>
    <property type="match status" value="1"/>
</dbReference>
<name>K6VWT1_9ACTN</name>
<comment type="caution">
    <text evidence="3">The sequence shown here is derived from an EMBL/GenBank/DDBJ whole genome shotgun (WGS) entry which is preliminary data.</text>
</comment>
<evidence type="ECO:0000256" key="2">
    <source>
        <dbReference type="ARBA" id="ARBA00022679"/>
    </source>
</evidence>
<dbReference type="EMBL" id="BAHC01000127">
    <property type="protein sequence ID" value="GAB91345.1"/>
    <property type="molecule type" value="Genomic_DNA"/>
</dbReference>
<sequence>MTRVWRSALQSNSPLNSERALSDADRTQNSTCAGSIGPVRFQMTDLQSAAKSILEKCGTTPGYPIRLINAYSISCAVRDPEYMAAMAGYGQNYADGLPLACYLSWTADGRPRANLRVRGPSLFEAVLEASQGTGISHFFLGGSPRTLNKLEQKIKQQYPNILAAGYYSPGISELDDGFIEECLEAVRPHPADIVWVGLGTPKQDFISAILSERVGATCIGIGAAFDFVAETTPQAPKVIQASGFEWAYRLATEPRRLWRRYTFGSFYFLSFVARDLAARFRVAETNVNSAHGNKTKT</sequence>
<keyword evidence="4" id="KW-1185">Reference proteome</keyword>
<protein>
    <submittedName>
        <fullName evidence="3">Putative glycosyltransferase</fullName>
    </submittedName>
</protein>
<dbReference type="Pfam" id="PF03808">
    <property type="entry name" value="Glyco_tran_WecG"/>
    <property type="match status" value="1"/>
</dbReference>
<keyword evidence="1" id="KW-0328">Glycosyltransferase</keyword>
<organism evidence="3 4">
    <name type="scientific">Gordonia rhizosphera NBRC 16068</name>
    <dbReference type="NCBI Taxonomy" id="1108045"/>
    <lineage>
        <taxon>Bacteria</taxon>
        <taxon>Bacillati</taxon>
        <taxon>Actinomycetota</taxon>
        <taxon>Actinomycetes</taxon>
        <taxon>Mycobacteriales</taxon>
        <taxon>Gordoniaceae</taxon>
        <taxon>Gordonia</taxon>
    </lineage>
</organism>
<keyword evidence="2 3" id="KW-0808">Transferase</keyword>
<accession>K6VWT1</accession>
<dbReference type="Proteomes" id="UP000008363">
    <property type="component" value="Unassembled WGS sequence"/>
</dbReference>
<dbReference type="STRING" id="1108045.GORHZ_127_00315"/>
<dbReference type="PANTHER" id="PTHR34136">
    <property type="match status" value="1"/>
</dbReference>
<proteinExistence type="predicted"/>
<dbReference type="GO" id="GO:0016758">
    <property type="term" value="F:hexosyltransferase activity"/>
    <property type="evidence" value="ECO:0007669"/>
    <property type="project" value="TreeGrafter"/>
</dbReference>
<dbReference type="InterPro" id="IPR004629">
    <property type="entry name" value="WecG_TagA_CpsF"/>
</dbReference>
<evidence type="ECO:0000313" key="3">
    <source>
        <dbReference type="EMBL" id="GAB91345.1"/>
    </source>
</evidence>
<evidence type="ECO:0000256" key="1">
    <source>
        <dbReference type="ARBA" id="ARBA00022676"/>
    </source>
</evidence>
<dbReference type="CDD" id="cd06533">
    <property type="entry name" value="Glyco_transf_WecG_TagA"/>
    <property type="match status" value="1"/>
</dbReference>